<gene>
    <name evidence="2" type="ORF">B1H18_09865</name>
</gene>
<name>A0A1V4ACC5_9ACTN</name>
<dbReference type="AlphaFoldDB" id="A0A1V4ACC5"/>
<proteinExistence type="predicted"/>
<comment type="caution">
    <text evidence="2">The sequence shown here is derived from an EMBL/GenBank/DDBJ whole genome shotgun (WGS) entry which is preliminary data.</text>
</comment>
<evidence type="ECO:0000313" key="3">
    <source>
        <dbReference type="Proteomes" id="UP000190539"/>
    </source>
</evidence>
<dbReference type="OrthoDB" id="2897536at2"/>
<dbReference type="InterPro" id="IPR043917">
    <property type="entry name" value="DUF5753"/>
</dbReference>
<sequence length="282" mass="31448">MTAGARDLEPTRSARELYGCELRRQRELARMSLDGVADVVNYSKTHLHGVETATRLPLPPMSEKLDMAFGTGELFQGLWVILKRERTPKRFDHCLELEAKSARIQEFGASLVPGLLQTEAYMRALFRAGNPGVDAERLDGLVAARLSRQEMLRSDNPPELWAILDEAVLHRPVGGPIVMHDQLSALLPLMNASRTTIQVIPFEQGEYAMMNGTLILLTLHDNSTTVYREGGGDGEIFDDRDTVLRRQHQYDLMKACALPPKASAALIEAAMEKYKPCEPPKP</sequence>
<dbReference type="Pfam" id="PF19054">
    <property type="entry name" value="DUF5753"/>
    <property type="match status" value="1"/>
</dbReference>
<keyword evidence="3" id="KW-1185">Reference proteome</keyword>
<dbReference type="Proteomes" id="UP000190539">
    <property type="component" value="Unassembled WGS sequence"/>
</dbReference>
<evidence type="ECO:0000259" key="1">
    <source>
        <dbReference type="Pfam" id="PF19054"/>
    </source>
</evidence>
<dbReference type="Pfam" id="PF13560">
    <property type="entry name" value="HTH_31"/>
    <property type="match status" value="1"/>
</dbReference>
<dbReference type="STRING" id="83656.B1H18_09865"/>
<dbReference type="RefSeq" id="WP_107502750.1">
    <property type="nucleotide sequence ID" value="NZ_CP045178.1"/>
</dbReference>
<dbReference type="EMBL" id="MVFC01000005">
    <property type="protein sequence ID" value="OON81099.1"/>
    <property type="molecule type" value="Genomic_DNA"/>
</dbReference>
<protein>
    <recommendedName>
        <fullName evidence="1">DUF5753 domain-containing protein</fullName>
    </recommendedName>
</protein>
<organism evidence="2 3">
    <name type="scientific">Streptomyces tsukubensis</name>
    <dbReference type="NCBI Taxonomy" id="83656"/>
    <lineage>
        <taxon>Bacteria</taxon>
        <taxon>Bacillati</taxon>
        <taxon>Actinomycetota</taxon>
        <taxon>Actinomycetes</taxon>
        <taxon>Kitasatosporales</taxon>
        <taxon>Streptomycetaceae</taxon>
        <taxon>Streptomyces</taxon>
    </lineage>
</organism>
<reference evidence="2 3" key="1">
    <citation type="submission" date="2017-02" db="EMBL/GenBank/DDBJ databases">
        <title>Draft Genome Sequence of Streptomyces tsukubaensis F601, a Producer of the immunosuppressant tacrolimus FK506.</title>
        <authorList>
            <person name="Zong G."/>
            <person name="Zhong C."/>
            <person name="Fu J."/>
            <person name="Qin R."/>
            <person name="Cao G."/>
        </authorList>
    </citation>
    <scope>NUCLEOTIDE SEQUENCE [LARGE SCALE GENOMIC DNA]</scope>
    <source>
        <strain evidence="2 3">F601</strain>
    </source>
</reference>
<evidence type="ECO:0000313" key="2">
    <source>
        <dbReference type="EMBL" id="OON81099.1"/>
    </source>
</evidence>
<accession>A0A1V4ACC5</accession>
<feature type="domain" description="DUF5753" evidence="1">
    <location>
        <begin position="93"/>
        <end position="268"/>
    </location>
</feature>